<comment type="caution">
    <text evidence="1">The sequence shown here is derived from an EMBL/GenBank/DDBJ whole genome shotgun (WGS) entry which is preliminary data.</text>
</comment>
<dbReference type="InterPro" id="IPR010451">
    <property type="entry name" value="Acetoacetate_decarboxylase"/>
</dbReference>
<organism evidence="1 2">
    <name type="scientific">Streptomyces luteireticuli</name>
    <dbReference type="NCBI Taxonomy" id="173858"/>
    <lineage>
        <taxon>Bacteria</taxon>
        <taxon>Bacillati</taxon>
        <taxon>Actinomycetota</taxon>
        <taxon>Actinomycetes</taxon>
        <taxon>Kitasatosporales</taxon>
        <taxon>Streptomycetaceae</taxon>
        <taxon>Streptomyces</taxon>
    </lineage>
</organism>
<keyword evidence="2" id="KW-1185">Reference proteome</keyword>
<dbReference type="Gene3D" id="2.40.400.10">
    <property type="entry name" value="Acetoacetate decarboxylase-like"/>
    <property type="match status" value="1"/>
</dbReference>
<protein>
    <submittedName>
        <fullName evidence="1">Acetoacetate decarboxylase</fullName>
    </submittedName>
</protein>
<dbReference type="InterPro" id="IPR023375">
    <property type="entry name" value="ADC_dom_sf"/>
</dbReference>
<dbReference type="Pfam" id="PF06314">
    <property type="entry name" value="ADC"/>
    <property type="match status" value="1"/>
</dbReference>
<accession>A0ABN0YJT2</accession>
<dbReference type="Proteomes" id="UP001500879">
    <property type="component" value="Unassembled WGS sequence"/>
</dbReference>
<dbReference type="EMBL" id="BAAABX010000019">
    <property type="protein sequence ID" value="GAA0397441.1"/>
    <property type="molecule type" value="Genomic_DNA"/>
</dbReference>
<sequence length="255" mass="27816">MERTVNRAQILTTVNTPATAPAYAPVAVRFTDREYLSIVYRTDPEALRAVVPEPLRIDPAEPLVRFEVMKMGDVTAYGPYVEAGQAIPVRFGDERGEYLHAMYLDSFAATAAGREVSAYPKAMGTPALYAEHAALVGTLDCGSVRVATATMGYKQRPLDPELAREQISVPTYMLKTVPGYDGTPRVCELVRTRITDPVIKESYAGPARLQLFAHVLAPLADLPVRGIVSASHIVTDLTLDPVVPVHDYLTEEDAS</sequence>
<proteinExistence type="predicted"/>
<dbReference type="NCBIfam" id="NF002614">
    <property type="entry name" value="PRK02265.1"/>
    <property type="match status" value="1"/>
</dbReference>
<name>A0ABN0YJT2_9ACTN</name>
<dbReference type="SUPFAM" id="SSF160104">
    <property type="entry name" value="Acetoacetate decarboxylase-like"/>
    <property type="match status" value="1"/>
</dbReference>
<dbReference type="RefSeq" id="WP_425543497.1">
    <property type="nucleotide sequence ID" value="NZ_BAAABX010000019.1"/>
</dbReference>
<gene>
    <name evidence="1" type="ORF">GCM10010357_18180</name>
</gene>
<evidence type="ECO:0000313" key="2">
    <source>
        <dbReference type="Proteomes" id="UP001500879"/>
    </source>
</evidence>
<evidence type="ECO:0000313" key="1">
    <source>
        <dbReference type="EMBL" id="GAA0397441.1"/>
    </source>
</evidence>
<reference evidence="1 2" key="1">
    <citation type="journal article" date="2019" name="Int. J. Syst. Evol. Microbiol.">
        <title>The Global Catalogue of Microorganisms (GCM) 10K type strain sequencing project: providing services to taxonomists for standard genome sequencing and annotation.</title>
        <authorList>
            <consortium name="The Broad Institute Genomics Platform"/>
            <consortium name="The Broad Institute Genome Sequencing Center for Infectious Disease"/>
            <person name="Wu L."/>
            <person name="Ma J."/>
        </authorList>
    </citation>
    <scope>NUCLEOTIDE SEQUENCE [LARGE SCALE GENOMIC DNA]</scope>
    <source>
        <strain evidence="1 2">JCM 4788</strain>
    </source>
</reference>